<comment type="caution">
    <text evidence="2">The sequence shown here is derived from an EMBL/GenBank/DDBJ whole genome shotgun (WGS) entry which is preliminary data.</text>
</comment>
<organism evidence="2 3">
    <name type="scientific">Kaistella pullorum</name>
    <dbReference type="NCBI Taxonomy" id="2763074"/>
    <lineage>
        <taxon>Bacteria</taxon>
        <taxon>Pseudomonadati</taxon>
        <taxon>Bacteroidota</taxon>
        <taxon>Flavobacteriia</taxon>
        <taxon>Flavobacteriales</taxon>
        <taxon>Weeksellaceae</taxon>
        <taxon>Chryseobacterium group</taxon>
        <taxon>Kaistella</taxon>
    </lineage>
</organism>
<dbReference type="PANTHER" id="PTHR42834:SF1">
    <property type="entry name" value="ENDONUCLEASE_EXONUCLEASE_PHOSPHATASE FAMILY PROTEIN (AFU_ORTHOLOGUE AFUA_3G09210)"/>
    <property type="match status" value="1"/>
</dbReference>
<keyword evidence="3" id="KW-1185">Reference proteome</keyword>
<dbReference type="InterPro" id="IPR036691">
    <property type="entry name" value="Endo/exonu/phosph_ase_sf"/>
</dbReference>
<proteinExistence type="predicted"/>
<keyword evidence="2" id="KW-0255">Endonuclease</keyword>
<evidence type="ECO:0000259" key="1">
    <source>
        <dbReference type="Pfam" id="PF19580"/>
    </source>
</evidence>
<dbReference type="Gene3D" id="3.60.10.10">
    <property type="entry name" value="Endonuclease/exonuclease/phosphatase"/>
    <property type="match status" value="1"/>
</dbReference>
<feature type="domain" description="Endonuclease/exonuclease/phosphatase" evidence="1">
    <location>
        <begin position="11"/>
        <end position="305"/>
    </location>
</feature>
<dbReference type="GO" id="GO:0004519">
    <property type="term" value="F:endonuclease activity"/>
    <property type="evidence" value="ECO:0007669"/>
    <property type="project" value="UniProtKB-KW"/>
</dbReference>
<accession>A0ABR8WNL6</accession>
<dbReference type="EMBL" id="JACSPS010000003">
    <property type="protein sequence ID" value="MBD8018677.1"/>
    <property type="molecule type" value="Genomic_DNA"/>
</dbReference>
<dbReference type="Pfam" id="PF19580">
    <property type="entry name" value="Exo_endo_phos_3"/>
    <property type="match status" value="1"/>
</dbReference>
<evidence type="ECO:0000313" key="3">
    <source>
        <dbReference type="Proteomes" id="UP000626242"/>
    </source>
</evidence>
<dbReference type="PANTHER" id="PTHR42834">
    <property type="entry name" value="ENDONUCLEASE/EXONUCLEASE/PHOSPHATASE FAMILY PROTEIN (AFU_ORTHOLOGUE AFUA_3G09210)"/>
    <property type="match status" value="1"/>
</dbReference>
<sequence>MEYDRSKEIFAFYNVENLLLPDAPPVHSADPTISGLRNWDDRKYRQKLNKIAHVAELISASEGVLPMLFGVAEIQGEKALTDILELPFFKAFRAVHFPSADTRGIDVALLYDPEKVEILSSKTIRLTEESGQVFDTRDILHVRLGFCNEIFNAYVVHFPSRKDKDANFGLRENLVRRLAADIAQNSNSEAVILMGDFNCNPDDKMLLPIFKNNSGKQIFNPFADLYTNGIYSTFHNKSGQTFDQIMLSEHFQQSDFPLKFTAAKVFSHEKLRSSNRKLAQRPARTYAGKRYLGGYSDHFPVITVLN</sequence>
<evidence type="ECO:0000313" key="2">
    <source>
        <dbReference type="EMBL" id="MBD8018677.1"/>
    </source>
</evidence>
<gene>
    <name evidence="2" type="ORF">H9628_09350</name>
</gene>
<reference evidence="2 3" key="1">
    <citation type="submission" date="2020-08" db="EMBL/GenBank/DDBJ databases">
        <title>A Genomic Blueprint of the Chicken Gut Microbiome.</title>
        <authorList>
            <person name="Gilroy R."/>
            <person name="Ravi A."/>
            <person name="Getino M."/>
            <person name="Pursley I."/>
            <person name="Horton D.L."/>
            <person name="Alikhan N.-F."/>
            <person name="Baker D."/>
            <person name="Gharbi K."/>
            <person name="Hall N."/>
            <person name="Watson M."/>
            <person name="Adriaenssens E.M."/>
            <person name="Foster-Nyarko E."/>
            <person name="Jarju S."/>
            <person name="Secka A."/>
            <person name="Antonio M."/>
            <person name="Oren A."/>
            <person name="Chaudhuri R."/>
            <person name="La Ragione R.M."/>
            <person name="Hildebrand F."/>
            <person name="Pallen M.J."/>
        </authorList>
    </citation>
    <scope>NUCLEOTIDE SEQUENCE [LARGE SCALE GENOMIC DNA]</scope>
    <source>
        <strain evidence="2 3">Sa1CVA4</strain>
    </source>
</reference>
<name>A0ABR8WNL6_9FLAO</name>
<keyword evidence="2" id="KW-0540">Nuclease</keyword>
<dbReference type="InterPro" id="IPR005135">
    <property type="entry name" value="Endo/exonuclease/phosphatase"/>
</dbReference>
<keyword evidence="2" id="KW-0378">Hydrolase</keyword>
<dbReference type="RefSeq" id="WP_251833885.1">
    <property type="nucleotide sequence ID" value="NZ_JACSPS010000003.1"/>
</dbReference>
<protein>
    <submittedName>
        <fullName evidence="2">Endonuclease</fullName>
    </submittedName>
</protein>
<dbReference type="SUPFAM" id="SSF56219">
    <property type="entry name" value="DNase I-like"/>
    <property type="match status" value="1"/>
</dbReference>
<dbReference type="Proteomes" id="UP000626242">
    <property type="component" value="Unassembled WGS sequence"/>
</dbReference>